<name>A0A1M7BGE4_9RHOB</name>
<evidence type="ECO:0000313" key="3">
    <source>
        <dbReference type="EMBL" id="SHL53679.1"/>
    </source>
</evidence>
<organism evidence="3 4">
    <name type="scientific">Roseovarius pacificus</name>
    <dbReference type="NCBI Taxonomy" id="337701"/>
    <lineage>
        <taxon>Bacteria</taxon>
        <taxon>Pseudomonadati</taxon>
        <taxon>Pseudomonadota</taxon>
        <taxon>Alphaproteobacteria</taxon>
        <taxon>Rhodobacterales</taxon>
        <taxon>Roseobacteraceae</taxon>
        <taxon>Roseovarius</taxon>
    </lineage>
</organism>
<dbReference type="GO" id="GO:0003677">
    <property type="term" value="F:DNA binding"/>
    <property type="evidence" value="ECO:0007669"/>
    <property type="project" value="InterPro"/>
</dbReference>
<feature type="domain" description="PBP" evidence="1">
    <location>
        <begin position="95"/>
        <end position="276"/>
    </location>
</feature>
<dbReference type="NCBIfam" id="TIGR01764">
    <property type="entry name" value="excise"/>
    <property type="match status" value="1"/>
</dbReference>
<dbReference type="EMBL" id="FRBR01000003">
    <property type="protein sequence ID" value="SHL53679.1"/>
    <property type="molecule type" value="Genomic_DNA"/>
</dbReference>
<dbReference type="AlphaFoldDB" id="A0A1M7BGE4"/>
<dbReference type="Gene3D" id="3.40.190.10">
    <property type="entry name" value="Periplasmic binding protein-like II"/>
    <property type="match status" value="1"/>
</dbReference>
<dbReference type="RefSeq" id="WP_229709513.1">
    <property type="nucleotide sequence ID" value="NZ_BMLR01000003.1"/>
</dbReference>
<reference evidence="3 4" key="1">
    <citation type="submission" date="2016-11" db="EMBL/GenBank/DDBJ databases">
        <authorList>
            <person name="Jaros S."/>
            <person name="Januszkiewicz K."/>
            <person name="Wedrychowicz H."/>
        </authorList>
    </citation>
    <scope>NUCLEOTIDE SEQUENCE [LARGE SCALE GENOMIC DNA]</scope>
    <source>
        <strain evidence="3 4">DSM 29589</strain>
    </source>
</reference>
<feature type="domain" description="Helix-turn-helix" evidence="2">
    <location>
        <begin position="17"/>
        <end position="65"/>
    </location>
</feature>
<dbReference type="Pfam" id="PF12728">
    <property type="entry name" value="HTH_17"/>
    <property type="match status" value="1"/>
</dbReference>
<dbReference type="InterPro" id="IPR010093">
    <property type="entry name" value="SinI_DNA-bd"/>
</dbReference>
<accession>A0A1M7BGE4</accession>
<dbReference type="PANTHER" id="PTHR38431:SF1">
    <property type="entry name" value="BLL2305 PROTEIN"/>
    <property type="match status" value="1"/>
</dbReference>
<evidence type="ECO:0000259" key="2">
    <source>
        <dbReference type="Pfam" id="PF12728"/>
    </source>
</evidence>
<dbReference type="PANTHER" id="PTHR38431">
    <property type="entry name" value="BLL2305 PROTEIN"/>
    <property type="match status" value="1"/>
</dbReference>
<protein>
    <submittedName>
        <fullName evidence="3">DNA binding domain-containing protein, excisionase family</fullName>
    </submittedName>
</protein>
<evidence type="ECO:0000259" key="1">
    <source>
        <dbReference type="Pfam" id="PF12727"/>
    </source>
</evidence>
<dbReference type="SUPFAM" id="SSF53850">
    <property type="entry name" value="Periplasmic binding protein-like II"/>
    <property type="match status" value="1"/>
</dbReference>
<proteinExistence type="predicted"/>
<sequence length="303" mass="32810">MDNMSSTDHSSPMPHDYLTVRELAELLRIKERKVYDLAASGDIPVSRATGKLLFPRLEIEAWIASASSGGTPATSAPRPAICLGSHDPLLEWALRQSRCGLASFFDGSLDGLDRFCASEGVATGLHIHDPANDDWNIAQVSARCTDQNAVLVSWARRARGLVMRPDLSGTVKGVADLDGQVIVPRPIETGTQTLFQELAAAAGLDLASQKMTETVPSETDAVLAVAEGRGDVTFGLQSLATQHGLAFVPIVEEHFDLLVDRRAWFEPPMQNLMAFCRGDSFRTHAGQLAGYDITELGQVRWNA</sequence>
<gene>
    <name evidence="3" type="ORF">SAMN05444398_103212</name>
</gene>
<dbReference type="Pfam" id="PF12727">
    <property type="entry name" value="PBP_like"/>
    <property type="match status" value="1"/>
</dbReference>
<dbReference type="Proteomes" id="UP000183974">
    <property type="component" value="Unassembled WGS sequence"/>
</dbReference>
<keyword evidence="4" id="KW-1185">Reference proteome</keyword>
<dbReference type="STRING" id="337701.SAMN05444398_103212"/>
<dbReference type="InterPro" id="IPR024370">
    <property type="entry name" value="PBP_domain"/>
</dbReference>
<evidence type="ECO:0000313" key="4">
    <source>
        <dbReference type="Proteomes" id="UP000183974"/>
    </source>
</evidence>
<dbReference type="InterPro" id="IPR041657">
    <property type="entry name" value="HTH_17"/>
</dbReference>